<feature type="compositionally biased region" description="Basic and acidic residues" evidence="1">
    <location>
        <begin position="176"/>
        <end position="194"/>
    </location>
</feature>
<keyword evidence="3" id="KW-1185">Reference proteome</keyword>
<accession>A0A9P5AKP5</accession>
<evidence type="ECO:0000256" key="1">
    <source>
        <dbReference type="SAM" id="MobiDB-lite"/>
    </source>
</evidence>
<name>A0A9P5AKP5_9HYPO</name>
<evidence type="ECO:0000313" key="3">
    <source>
        <dbReference type="Proteomes" id="UP000730481"/>
    </source>
</evidence>
<feature type="region of interest" description="Disordered" evidence="1">
    <location>
        <begin position="165"/>
        <end position="194"/>
    </location>
</feature>
<evidence type="ECO:0000313" key="2">
    <source>
        <dbReference type="EMBL" id="KAF4340521.1"/>
    </source>
</evidence>
<dbReference type="EMBL" id="PVQB02000235">
    <property type="protein sequence ID" value="KAF4340521.1"/>
    <property type="molecule type" value="Genomic_DNA"/>
</dbReference>
<proteinExistence type="predicted"/>
<organism evidence="2 3">
    <name type="scientific">Fusarium beomiforme</name>
    <dbReference type="NCBI Taxonomy" id="44412"/>
    <lineage>
        <taxon>Eukaryota</taxon>
        <taxon>Fungi</taxon>
        <taxon>Dikarya</taxon>
        <taxon>Ascomycota</taxon>
        <taxon>Pezizomycotina</taxon>
        <taxon>Sordariomycetes</taxon>
        <taxon>Hypocreomycetidae</taxon>
        <taxon>Hypocreales</taxon>
        <taxon>Nectriaceae</taxon>
        <taxon>Fusarium</taxon>
        <taxon>Fusarium burgessii species complex</taxon>
    </lineage>
</organism>
<gene>
    <name evidence="2" type="ORF">FBEOM_5559</name>
</gene>
<reference evidence="2" key="2">
    <citation type="submission" date="2020-02" db="EMBL/GenBank/DDBJ databases">
        <title>Identification and distribution of gene clusters putatively required for synthesis of sphingolipid metabolism inhibitors in phylogenetically diverse species of the filamentous fungus Fusarium.</title>
        <authorList>
            <person name="Kim H.-S."/>
            <person name="Busman M."/>
            <person name="Brown D.W."/>
            <person name="Divon H."/>
            <person name="Uhlig S."/>
            <person name="Proctor R.H."/>
        </authorList>
    </citation>
    <scope>NUCLEOTIDE SEQUENCE</scope>
    <source>
        <strain evidence="2">NRRL 25174</strain>
    </source>
</reference>
<protein>
    <submittedName>
        <fullName evidence="2">Uncharacterized protein</fullName>
    </submittedName>
</protein>
<dbReference type="OrthoDB" id="2520703at2759"/>
<reference evidence="2" key="1">
    <citation type="journal article" date="2017" name="Mycologia">
        <title>Fusarium algeriense, sp. nov., a novel toxigenic crown rot pathogen of durum wheat from Algeria is nested in the Fusarium burgessii species complex.</title>
        <authorList>
            <person name="Laraba I."/>
            <person name="Keddad A."/>
            <person name="Boureghda H."/>
            <person name="Abdallah N."/>
            <person name="Vaughan M.M."/>
            <person name="Proctor R.H."/>
            <person name="Busman M."/>
            <person name="O'Donnell K."/>
        </authorList>
    </citation>
    <scope>NUCLEOTIDE SEQUENCE</scope>
    <source>
        <strain evidence="2">NRRL 25174</strain>
    </source>
</reference>
<dbReference type="Proteomes" id="UP000730481">
    <property type="component" value="Unassembled WGS sequence"/>
</dbReference>
<sequence length="194" mass="22037">MSDISSNPYDYKFGDWLQSCPALESLDIQIKSYRESADGDRAVQEQAWVTNNIGSLQYLTRLKKLSLSVGFQVLSMASTGEPPVLPSPLTFDFVNMLPTSIEEFEIRNLKIRDHRSFADSILALPAAKRLTNLYRISSPESELLRNPSWKIIRLGQYERIRMLSHYPMSTPPPHAESPRDKEQSIGRHEGGRGK</sequence>
<comment type="caution">
    <text evidence="2">The sequence shown here is derived from an EMBL/GenBank/DDBJ whole genome shotgun (WGS) entry which is preliminary data.</text>
</comment>
<dbReference type="AlphaFoldDB" id="A0A9P5AKP5"/>